<dbReference type="SUPFAM" id="SSF51445">
    <property type="entry name" value="(Trans)glycosidases"/>
    <property type="match status" value="1"/>
</dbReference>
<comment type="catalytic activity">
    <reaction evidence="9">
        <text>Hydrolysis of terminal, non-reducing beta-D-glucosyl residues with release of beta-D-glucose.</text>
        <dbReference type="EC" id="3.2.1.21"/>
    </reaction>
</comment>
<organism evidence="10 11">
    <name type="scientific">Nocardioides baculatus</name>
    <dbReference type="NCBI Taxonomy" id="2801337"/>
    <lineage>
        <taxon>Bacteria</taxon>
        <taxon>Bacillati</taxon>
        <taxon>Actinomycetota</taxon>
        <taxon>Actinomycetes</taxon>
        <taxon>Propionibacteriales</taxon>
        <taxon>Nocardioidaceae</taxon>
        <taxon>Nocardioides</taxon>
    </lineage>
</organism>
<protein>
    <recommendedName>
        <fullName evidence="2 9">Beta-glucosidase</fullName>
        <ecNumber evidence="2 9">3.2.1.21</ecNumber>
    </recommendedName>
</protein>
<dbReference type="EMBL" id="JAERSG010000005">
    <property type="protein sequence ID" value="MBL0749454.1"/>
    <property type="molecule type" value="Genomic_DNA"/>
</dbReference>
<evidence type="ECO:0000256" key="1">
    <source>
        <dbReference type="ARBA" id="ARBA00010838"/>
    </source>
</evidence>
<proteinExistence type="inferred from homology"/>
<evidence type="ECO:0000256" key="8">
    <source>
        <dbReference type="PROSITE-ProRule" id="PRU10055"/>
    </source>
</evidence>
<sequence length="464" mass="50558">MSTPADPSSLPPLAYGVASASYQIEGAVAEDGRGVSIWDTFSAEPGRVRGGDDGTLACDSYHRLDDDVALVRGLGVDAYRFSIAWPRVVPEGRGRVEPRGLDYYERLVDALLEADLEPVATLYHWDLPQPLEDAGGWPVRATAEAFADYAAVVHDRLGDRVTSWATHNEPWCAAYLGYAAGVHAPGRREGEAGHRAAHHLLLGHALVRQALPDAHLGIVLNLAPVWAESRDAADIADGVDAIRNRVWLDPIVDGAYDDGLLRVAPVLADPELVRPGDLESMRGSIDWLGINYYTPIRPAVPDGRGEPHPEQGAYPGAPELDLVVREPRTDIGWEIEPRGLEELLVDTHLRTGVPLVITENGAAMADADVVDGVVDDRDRIDYLDGHLAAVERARAAGADVRGYFAWTLMDNFEWAEGYAKTFGLVHVDRSSQMLTRTPKASYTWFADRVTPERGRGRAAGLLRP</sequence>
<evidence type="ECO:0000256" key="5">
    <source>
        <dbReference type="ARBA" id="ARBA00023277"/>
    </source>
</evidence>
<dbReference type="Pfam" id="PF00232">
    <property type="entry name" value="Glyco_hydro_1"/>
    <property type="match status" value="1"/>
</dbReference>
<dbReference type="RefSeq" id="WP_201939466.1">
    <property type="nucleotide sequence ID" value="NZ_JAERSG010000005.1"/>
</dbReference>
<evidence type="ECO:0000256" key="2">
    <source>
        <dbReference type="ARBA" id="ARBA00012744"/>
    </source>
</evidence>
<comment type="similarity">
    <text evidence="1 9">Belongs to the glycosyl hydrolase 1 family.</text>
</comment>
<dbReference type="InterPro" id="IPR001360">
    <property type="entry name" value="Glyco_hydro_1"/>
</dbReference>
<reference evidence="10 11" key="1">
    <citation type="submission" date="2021-01" db="EMBL/GenBank/DDBJ databases">
        <title>Genome seq and assembly of Nocardiodes sp. G10.</title>
        <authorList>
            <person name="Chhetri G."/>
        </authorList>
    </citation>
    <scope>NUCLEOTIDE SEQUENCE [LARGE SCALE GENOMIC DNA]</scope>
    <source>
        <strain evidence="10 11">G10</strain>
    </source>
</reference>
<dbReference type="GO" id="GO:0004565">
    <property type="term" value="F:beta-galactosidase activity"/>
    <property type="evidence" value="ECO:0007669"/>
    <property type="project" value="UniProtKB-EC"/>
</dbReference>
<dbReference type="NCBIfam" id="TIGR03356">
    <property type="entry name" value="BGL"/>
    <property type="match status" value="1"/>
</dbReference>
<dbReference type="Gene3D" id="3.20.20.80">
    <property type="entry name" value="Glycosidases"/>
    <property type="match status" value="1"/>
</dbReference>
<evidence type="ECO:0000256" key="7">
    <source>
        <dbReference type="ARBA" id="ARBA00023326"/>
    </source>
</evidence>
<accession>A0ABS1LCP2</accession>
<dbReference type="EC" id="3.2.1.21" evidence="2 9"/>
<name>A0ABS1LCP2_9ACTN</name>
<evidence type="ECO:0000256" key="9">
    <source>
        <dbReference type="RuleBase" id="RU361175"/>
    </source>
</evidence>
<keyword evidence="6 9" id="KW-0326">Glycosidase</keyword>
<evidence type="ECO:0000256" key="3">
    <source>
        <dbReference type="ARBA" id="ARBA00022801"/>
    </source>
</evidence>
<evidence type="ECO:0000313" key="11">
    <source>
        <dbReference type="Proteomes" id="UP000636918"/>
    </source>
</evidence>
<dbReference type="PROSITE" id="PS00572">
    <property type="entry name" value="GLYCOSYL_HYDROL_F1_1"/>
    <property type="match status" value="1"/>
</dbReference>
<evidence type="ECO:0000256" key="4">
    <source>
        <dbReference type="ARBA" id="ARBA00023001"/>
    </source>
</evidence>
<keyword evidence="3 9" id="KW-0378">Hydrolase</keyword>
<dbReference type="Proteomes" id="UP000636918">
    <property type="component" value="Unassembled WGS sequence"/>
</dbReference>
<dbReference type="InterPro" id="IPR017736">
    <property type="entry name" value="Glyco_hydro_1_beta-glucosidase"/>
</dbReference>
<dbReference type="PRINTS" id="PR00131">
    <property type="entry name" value="GLHYDRLASE1"/>
</dbReference>
<comment type="caution">
    <text evidence="10">The sequence shown here is derived from an EMBL/GenBank/DDBJ whole genome shotgun (WGS) entry which is preliminary data.</text>
</comment>
<dbReference type="PANTHER" id="PTHR10353:SF36">
    <property type="entry name" value="LP05116P"/>
    <property type="match status" value="1"/>
</dbReference>
<dbReference type="PANTHER" id="PTHR10353">
    <property type="entry name" value="GLYCOSYL HYDROLASE"/>
    <property type="match status" value="1"/>
</dbReference>
<evidence type="ECO:0000256" key="6">
    <source>
        <dbReference type="ARBA" id="ARBA00023295"/>
    </source>
</evidence>
<feature type="active site" description="Nucleophile" evidence="8">
    <location>
        <position position="359"/>
    </location>
</feature>
<evidence type="ECO:0000313" key="10">
    <source>
        <dbReference type="EMBL" id="MBL0749454.1"/>
    </source>
</evidence>
<dbReference type="InterPro" id="IPR017853">
    <property type="entry name" value="GH"/>
</dbReference>
<keyword evidence="4" id="KW-0136">Cellulose degradation</keyword>
<gene>
    <name evidence="10" type="ORF">JI751_17680</name>
</gene>
<keyword evidence="5" id="KW-0119">Carbohydrate metabolism</keyword>
<keyword evidence="11" id="KW-1185">Reference proteome</keyword>
<keyword evidence="7" id="KW-0624">Polysaccharide degradation</keyword>
<dbReference type="InterPro" id="IPR018120">
    <property type="entry name" value="Glyco_hydro_1_AS"/>
</dbReference>